<comment type="caution">
    <text evidence="3">The sequence shown here is derived from an EMBL/GenBank/DDBJ whole genome shotgun (WGS) entry which is preliminary data.</text>
</comment>
<dbReference type="PANTHER" id="PTHR43775">
    <property type="entry name" value="FATTY ACID SYNTHASE"/>
    <property type="match status" value="1"/>
</dbReference>
<reference evidence="3 4" key="1">
    <citation type="submission" date="2018-11" db="EMBL/GenBank/DDBJ databases">
        <title>Genome sequence and assembly of Colletotrichum sidae.</title>
        <authorList>
            <person name="Gan P."/>
            <person name="Shirasu K."/>
        </authorList>
    </citation>
    <scope>NUCLEOTIDE SEQUENCE [LARGE SCALE GENOMIC DNA]</scope>
    <source>
        <strain evidence="3 4">CBS 518.97</strain>
    </source>
</reference>
<keyword evidence="1" id="KW-0596">Phosphopantetheine</keyword>
<evidence type="ECO:0000256" key="1">
    <source>
        <dbReference type="ARBA" id="ARBA00022450"/>
    </source>
</evidence>
<dbReference type="Gene3D" id="3.40.47.10">
    <property type="match status" value="1"/>
</dbReference>
<dbReference type="Gene3D" id="1.10.1240.100">
    <property type="match status" value="1"/>
</dbReference>
<dbReference type="GO" id="GO:0004312">
    <property type="term" value="F:fatty acid synthase activity"/>
    <property type="evidence" value="ECO:0007669"/>
    <property type="project" value="TreeGrafter"/>
</dbReference>
<sequence>MEATEWPRLRNGARRVLLNNFSAAGGNTAMILEDAPVVPRKTHARDPRKHHIVAVSVKTPDSLAANLRNMICWLDGPDTLWDTNVLPKLSYTTTSRRAHHRHRVAIPAASLD</sequence>
<dbReference type="Proteomes" id="UP000295604">
    <property type="component" value="Unassembled WGS sequence"/>
</dbReference>
<evidence type="ECO:0000313" key="4">
    <source>
        <dbReference type="Proteomes" id="UP000295604"/>
    </source>
</evidence>
<keyword evidence="2" id="KW-0597">Phosphoprotein</keyword>
<dbReference type="InterPro" id="IPR050091">
    <property type="entry name" value="PKS_NRPS_Biosynth_Enz"/>
</dbReference>
<dbReference type="AlphaFoldDB" id="A0A4R8T7J9"/>
<proteinExistence type="predicted"/>
<protein>
    <submittedName>
        <fullName evidence="3">Non-reducing polyketide synthase pks27</fullName>
    </submittedName>
</protein>
<dbReference type="GO" id="GO:0006633">
    <property type="term" value="P:fatty acid biosynthetic process"/>
    <property type="evidence" value="ECO:0007669"/>
    <property type="project" value="TreeGrafter"/>
</dbReference>
<dbReference type="GO" id="GO:0044550">
    <property type="term" value="P:secondary metabolite biosynthetic process"/>
    <property type="evidence" value="ECO:0007669"/>
    <property type="project" value="TreeGrafter"/>
</dbReference>
<gene>
    <name evidence="3" type="ORF">C8034_v004953</name>
</gene>
<name>A0A4R8T7J9_9PEZI</name>
<accession>A0A4R8T7J9</accession>
<evidence type="ECO:0000256" key="2">
    <source>
        <dbReference type="ARBA" id="ARBA00022553"/>
    </source>
</evidence>
<dbReference type="PANTHER" id="PTHR43775:SF40">
    <property type="entry name" value="NORSOLORINIC ACID SYNTHASE STCA"/>
    <property type="match status" value="1"/>
</dbReference>
<dbReference type="EMBL" id="QAPF01000205">
    <property type="protein sequence ID" value="TEA13319.1"/>
    <property type="molecule type" value="Genomic_DNA"/>
</dbReference>
<keyword evidence="4" id="KW-1185">Reference proteome</keyword>
<evidence type="ECO:0000313" key="3">
    <source>
        <dbReference type="EMBL" id="TEA13319.1"/>
    </source>
</evidence>
<dbReference type="InterPro" id="IPR016039">
    <property type="entry name" value="Thiolase-like"/>
</dbReference>
<organism evidence="3 4">
    <name type="scientific">Colletotrichum sidae</name>
    <dbReference type="NCBI Taxonomy" id="1347389"/>
    <lineage>
        <taxon>Eukaryota</taxon>
        <taxon>Fungi</taxon>
        <taxon>Dikarya</taxon>
        <taxon>Ascomycota</taxon>
        <taxon>Pezizomycotina</taxon>
        <taxon>Sordariomycetes</taxon>
        <taxon>Hypocreomycetidae</taxon>
        <taxon>Glomerellales</taxon>
        <taxon>Glomerellaceae</taxon>
        <taxon>Colletotrichum</taxon>
        <taxon>Colletotrichum orbiculare species complex</taxon>
    </lineage>
</organism>